<evidence type="ECO:0000313" key="1">
    <source>
        <dbReference type="EMBL" id="MFC6705029.1"/>
    </source>
</evidence>
<organism evidence="1 2">
    <name type="scientific">Flexivirga alba</name>
    <dbReference type="NCBI Taxonomy" id="702742"/>
    <lineage>
        <taxon>Bacteria</taxon>
        <taxon>Bacillati</taxon>
        <taxon>Actinomycetota</taxon>
        <taxon>Actinomycetes</taxon>
        <taxon>Micrococcales</taxon>
        <taxon>Dermacoccaceae</taxon>
        <taxon>Flexivirga</taxon>
    </lineage>
</organism>
<proteinExistence type="predicted"/>
<dbReference type="SUPFAM" id="SSF48452">
    <property type="entry name" value="TPR-like"/>
    <property type="match status" value="1"/>
</dbReference>
<dbReference type="InterPro" id="IPR011990">
    <property type="entry name" value="TPR-like_helical_dom_sf"/>
</dbReference>
<name>A0ABW2AER2_9MICO</name>
<protein>
    <submittedName>
        <fullName evidence="1">Tetratricopeptide repeat protein</fullName>
    </submittedName>
</protein>
<evidence type="ECO:0000313" key="2">
    <source>
        <dbReference type="Proteomes" id="UP001596298"/>
    </source>
</evidence>
<comment type="caution">
    <text evidence="1">The sequence shown here is derived from an EMBL/GenBank/DDBJ whole genome shotgun (WGS) entry which is preliminary data.</text>
</comment>
<dbReference type="Proteomes" id="UP001596298">
    <property type="component" value="Unassembled WGS sequence"/>
</dbReference>
<dbReference type="Pfam" id="PF13432">
    <property type="entry name" value="TPR_16"/>
    <property type="match status" value="1"/>
</dbReference>
<dbReference type="Gene3D" id="1.25.40.10">
    <property type="entry name" value="Tetratricopeptide repeat domain"/>
    <property type="match status" value="1"/>
</dbReference>
<dbReference type="EMBL" id="JBHSWH010000001">
    <property type="protein sequence ID" value="MFC6705029.1"/>
    <property type="molecule type" value="Genomic_DNA"/>
</dbReference>
<sequence length="93" mass="10119">MQDRAALRLNTGKYADAIAILDPALQRDRFNPQLLTMRGVAYAASGNYPAARPDLEESVRVDSSSKSTWHDLSMLYAELGLPALAAQAARRAS</sequence>
<accession>A0ABW2AER2</accession>
<dbReference type="RefSeq" id="WP_382404826.1">
    <property type="nucleotide sequence ID" value="NZ_JBHSWH010000001.1"/>
</dbReference>
<reference evidence="2" key="1">
    <citation type="journal article" date="2019" name="Int. J. Syst. Evol. Microbiol.">
        <title>The Global Catalogue of Microorganisms (GCM) 10K type strain sequencing project: providing services to taxonomists for standard genome sequencing and annotation.</title>
        <authorList>
            <consortium name="The Broad Institute Genomics Platform"/>
            <consortium name="The Broad Institute Genome Sequencing Center for Infectious Disease"/>
            <person name="Wu L."/>
            <person name="Ma J."/>
        </authorList>
    </citation>
    <scope>NUCLEOTIDE SEQUENCE [LARGE SCALE GENOMIC DNA]</scope>
    <source>
        <strain evidence="2">CCUG 58127</strain>
    </source>
</reference>
<keyword evidence="2" id="KW-1185">Reference proteome</keyword>
<gene>
    <name evidence="1" type="ORF">ACFQDH_07035</name>
</gene>